<dbReference type="Pfam" id="PF12777">
    <property type="entry name" value="MT"/>
    <property type="match status" value="1"/>
</dbReference>
<keyword evidence="9" id="KW-0505">Motor protein</keyword>
<evidence type="ECO:0000256" key="4">
    <source>
        <dbReference type="ARBA" id="ARBA00022701"/>
    </source>
</evidence>
<dbReference type="SUPFAM" id="SSF90257">
    <property type="entry name" value="Myosin rod fragments"/>
    <property type="match status" value="1"/>
</dbReference>
<gene>
    <name evidence="15" type="ORF">HHI36_010741</name>
</gene>
<organism evidence="15 16">
    <name type="scientific">Cryptolaemus montrouzieri</name>
    <dbReference type="NCBI Taxonomy" id="559131"/>
    <lineage>
        <taxon>Eukaryota</taxon>
        <taxon>Metazoa</taxon>
        <taxon>Ecdysozoa</taxon>
        <taxon>Arthropoda</taxon>
        <taxon>Hexapoda</taxon>
        <taxon>Insecta</taxon>
        <taxon>Pterygota</taxon>
        <taxon>Neoptera</taxon>
        <taxon>Endopterygota</taxon>
        <taxon>Coleoptera</taxon>
        <taxon>Polyphaga</taxon>
        <taxon>Cucujiformia</taxon>
        <taxon>Coccinelloidea</taxon>
        <taxon>Coccinellidae</taxon>
        <taxon>Scymninae</taxon>
        <taxon>Scymnini</taxon>
        <taxon>Cryptolaemus</taxon>
    </lineage>
</organism>
<evidence type="ECO:0000259" key="13">
    <source>
        <dbReference type="Pfam" id="PF12780"/>
    </source>
</evidence>
<dbReference type="Pfam" id="PF22597">
    <property type="entry name" value="DYN_lid"/>
    <property type="match status" value="1"/>
</dbReference>
<feature type="domain" description="Dynein heavy chain AAA module D4" evidence="13">
    <location>
        <begin position="170"/>
        <end position="386"/>
    </location>
</feature>
<keyword evidence="10" id="KW-0206">Cytoskeleton</keyword>
<comment type="caution">
    <text evidence="15">The sequence shown here is derived from an EMBL/GenBank/DDBJ whole genome shotgun (WGS) entry which is preliminary data.</text>
</comment>
<proteinExistence type="inferred from homology"/>
<keyword evidence="4" id="KW-0493">Microtubule</keyword>
<dbReference type="Gene3D" id="3.40.50.300">
    <property type="entry name" value="P-loop containing nucleotide triphosphate hydrolases"/>
    <property type="match status" value="1"/>
</dbReference>
<evidence type="ECO:0000313" key="15">
    <source>
        <dbReference type="EMBL" id="KAL3266577.1"/>
    </source>
</evidence>
<dbReference type="InterPro" id="IPR026983">
    <property type="entry name" value="DHC"/>
</dbReference>
<dbReference type="GO" id="GO:0030286">
    <property type="term" value="C:dynein complex"/>
    <property type="evidence" value="ECO:0007669"/>
    <property type="project" value="UniProtKB-KW"/>
</dbReference>
<dbReference type="InterPro" id="IPR024743">
    <property type="entry name" value="Dynein_HC_stalk"/>
</dbReference>
<dbReference type="GO" id="GO:0005874">
    <property type="term" value="C:microtubule"/>
    <property type="evidence" value="ECO:0007669"/>
    <property type="project" value="UniProtKB-KW"/>
</dbReference>
<dbReference type="PANTHER" id="PTHR45703:SF22">
    <property type="entry name" value="DYNEIN CYTOPLASMIC 2 HEAVY CHAIN 1"/>
    <property type="match status" value="1"/>
</dbReference>
<keyword evidence="5" id="KW-0547">Nucleotide-binding</keyword>
<keyword evidence="8 11" id="KW-0175">Coiled coil</keyword>
<dbReference type="InterPro" id="IPR054354">
    <property type="entry name" value="DYNC2H1-like_lid"/>
</dbReference>
<dbReference type="Proteomes" id="UP001516400">
    <property type="component" value="Unassembled WGS sequence"/>
</dbReference>
<comment type="subcellular location">
    <subcellularLocation>
        <location evidence="1">Cytoplasm</location>
        <location evidence="1">Cytoskeleton</location>
    </subcellularLocation>
</comment>
<evidence type="ECO:0000259" key="14">
    <source>
        <dbReference type="Pfam" id="PF22597"/>
    </source>
</evidence>
<keyword evidence="3" id="KW-0963">Cytoplasm</keyword>
<evidence type="ECO:0000313" key="16">
    <source>
        <dbReference type="Proteomes" id="UP001516400"/>
    </source>
</evidence>
<evidence type="ECO:0000256" key="3">
    <source>
        <dbReference type="ARBA" id="ARBA00022490"/>
    </source>
</evidence>
<evidence type="ECO:0000256" key="2">
    <source>
        <dbReference type="ARBA" id="ARBA00008887"/>
    </source>
</evidence>
<dbReference type="InterPro" id="IPR024317">
    <property type="entry name" value="Dynein_heavy_chain_D4_dom"/>
</dbReference>
<keyword evidence="16" id="KW-1185">Reference proteome</keyword>
<dbReference type="GO" id="GO:0005524">
    <property type="term" value="F:ATP binding"/>
    <property type="evidence" value="ECO:0007669"/>
    <property type="project" value="UniProtKB-KW"/>
</dbReference>
<evidence type="ECO:0000256" key="9">
    <source>
        <dbReference type="ARBA" id="ARBA00023175"/>
    </source>
</evidence>
<dbReference type="EMBL" id="JABFTP020000001">
    <property type="protein sequence ID" value="KAL3266577.1"/>
    <property type="molecule type" value="Genomic_DNA"/>
</dbReference>
<dbReference type="Pfam" id="PF12780">
    <property type="entry name" value="AAA_8"/>
    <property type="match status" value="1"/>
</dbReference>
<dbReference type="FunFam" id="1.20.920.20:FF:000002">
    <property type="entry name" value="Cytoplasmic dynein 1 heavy chain"/>
    <property type="match status" value="1"/>
</dbReference>
<dbReference type="InterPro" id="IPR027417">
    <property type="entry name" value="P-loop_NTPase"/>
</dbReference>
<evidence type="ECO:0000256" key="1">
    <source>
        <dbReference type="ARBA" id="ARBA00004245"/>
    </source>
</evidence>
<feature type="domain" description="Dynein heavy chain coiled coil stalk" evidence="12">
    <location>
        <begin position="425"/>
        <end position="741"/>
    </location>
</feature>
<comment type="similarity">
    <text evidence="2">Belongs to the dynein heavy chain family.</text>
</comment>
<dbReference type="AlphaFoldDB" id="A0ABD2MJZ6"/>
<sequence length="742" mass="84407">MNAFLRTLLKKRLQSDNWPKLKVAKLVGVIMVIYNEIRANFLKVHHKHYDFGPHDLIKWCQGIIYYQKDPREENQEHFLTLCFEAFKLFGEKLTNESDLNKFKHILSSNFQRVYELTDVIQTIYNYFYVPLPHDSKSGSETTLSKLQINEWSAIVEKGRVQYEREGGHNLNIIITKDLLSLIASVAKTLNSHGGHVMMIGQSGIGRKVAVKIASALYSTKLVAPSSRKQSQLNSDLKYAFQQAGIEGEEVYLLLEDYILKGENILSLINTLLLSGEVPGLYNATELNSLVMGLGDQMSRANYEGSPIQFFIERIKQHLHLVACVDVDNEDLQNIFESCPGFIFHSTIIWKDKLSQESLASLPKMMIDRYNSDEKTFQIQQSNYFPNIFNIANTKLRNPRKYIQMINLYVSLYQEKMSGILSKQTKLQAGVRKLTEAKYLVSELKQKAAVQEERLAEKQKKANAALDMISNTMKNANVHKEQMESLKLKTEEENQQLIKRKKEIEEELSDVEPLIEEARTAVGKIRPESLSEIRSLRAPPEIIRDILEGVLRLMGIQDTSWNSMKNFLAKRGVKEDIRSFDATRINTDNRQAVERLMSMKSDSFNPVSAKRASVAAAPLAGWVSANVKYSHVLDKIKPLEKEQYKLKQNLNSAEAQLGELNADLSDVDATVAKLKAQLSSFTKEAAEIEVDLNKAQQTLATAEALVDKLNDEFERWQEQLKELSLEEGKLPVNCLVSSACITF</sequence>
<dbReference type="Gene3D" id="1.20.920.20">
    <property type="match status" value="1"/>
</dbReference>
<evidence type="ECO:0000256" key="8">
    <source>
        <dbReference type="ARBA" id="ARBA00023054"/>
    </source>
</evidence>
<feature type="domain" description="Dynein 2 heavy chain 1 cytoplasmic ATPase lid" evidence="14">
    <location>
        <begin position="4"/>
        <end position="97"/>
    </location>
</feature>
<keyword evidence="7" id="KW-0243">Dynein</keyword>
<dbReference type="SUPFAM" id="SSF52540">
    <property type="entry name" value="P-loop containing nucleoside triphosphate hydrolases"/>
    <property type="match status" value="1"/>
</dbReference>
<feature type="coiled-coil region" evidence="11">
    <location>
        <begin position="642"/>
        <end position="725"/>
    </location>
</feature>
<dbReference type="Gene3D" id="1.20.920.30">
    <property type="match status" value="1"/>
</dbReference>
<evidence type="ECO:0000259" key="12">
    <source>
        <dbReference type="Pfam" id="PF12777"/>
    </source>
</evidence>
<evidence type="ECO:0000256" key="7">
    <source>
        <dbReference type="ARBA" id="ARBA00023017"/>
    </source>
</evidence>
<feature type="coiled-coil region" evidence="11">
    <location>
        <begin position="440"/>
        <end position="506"/>
    </location>
</feature>
<evidence type="ECO:0000256" key="5">
    <source>
        <dbReference type="ARBA" id="ARBA00022741"/>
    </source>
</evidence>
<evidence type="ECO:0008006" key="17">
    <source>
        <dbReference type="Google" id="ProtNLM"/>
    </source>
</evidence>
<evidence type="ECO:0000256" key="10">
    <source>
        <dbReference type="ARBA" id="ARBA00023212"/>
    </source>
</evidence>
<dbReference type="PANTHER" id="PTHR45703">
    <property type="entry name" value="DYNEIN HEAVY CHAIN"/>
    <property type="match status" value="1"/>
</dbReference>
<evidence type="ECO:0000256" key="11">
    <source>
        <dbReference type="SAM" id="Coils"/>
    </source>
</evidence>
<name>A0ABD2MJZ6_9CUCU</name>
<protein>
    <recommendedName>
        <fullName evidence="17">Dynein heavy chain</fullName>
    </recommendedName>
</protein>
<evidence type="ECO:0000256" key="6">
    <source>
        <dbReference type="ARBA" id="ARBA00022840"/>
    </source>
</evidence>
<reference evidence="15 16" key="1">
    <citation type="journal article" date="2021" name="BMC Biol.">
        <title>Horizontally acquired antibacterial genes associated with adaptive radiation of ladybird beetles.</title>
        <authorList>
            <person name="Li H.S."/>
            <person name="Tang X.F."/>
            <person name="Huang Y.H."/>
            <person name="Xu Z.Y."/>
            <person name="Chen M.L."/>
            <person name="Du X.Y."/>
            <person name="Qiu B.Y."/>
            <person name="Chen P.T."/>
            <person name="Zhang W."/>
            <person name="Slipinski A."/>
            <person name="Escalona H.E."/>
            <person name="Waterhouse R.M."/>
            <person name="Zwick A."/>
            <person name="Pang H."/>
        </authorList>
    </citation>
    <scope>NUCLEOTIDE SEQUENCE [LARGE SCALE GENOMIC DNA]</scope>
    <source>
        <strain evidence="15">SYSU2018</strain>
    </source>
</reference>
<accession>A0ABD2MJZ6</accession>
<keyword evidence="6" id="KW-0067">ATP-binding</keyword>